<protein>
    <submittedName>
        <fullName evidence="2">PEP-CTERM sorting domain-containing protein</fullName>
    </submittedName>
</protein>
<dbReference type="NCBIfam" id="TIGR02595">
    <property type="entry name" value="PEP_CTERM"/>
    <property type="match status" value="1"/>
</dbReference>
<evidence type="ECO:0000256" key="1">
    <source>
        <dbReference type="SAM" id="SignalP"/>
    </source>
</evidence>
<gene>
    <name evidence="2" type="ORF">FEM03_10180</name>
</gene>
<dbReference type="InterPro" id="IPR013424">
    <property type="entry name" value="Ice-binding_C"/>
</dbReference>
<sequence length="245" mass="26087">MNRLFYLCGFLLAGIALPLNAAVLQQQMAGVLAFEAESFSTLINGPTGSNFSIITTTSGVKPLPANTNAVGAAIYANRSGGAEDAFATYQLAFTSNGTYNLYARYSFYEVSTNTDYGQEDSYYSPTAFGQAATTTGSWSAEFLSFGGYHPTNNPNEGAFFLWDAGLSTYVITGASEADPVMVTFTIRMREGGTALDRFVLTTTPQTIANGLSSTLDAMVSVPEPGRAVMVMLGALGLVLVRRRSR</sequence>
<feature type="signal peptide" evidence="1">
    <location>
        <begin position="1"/>
        <end position="21"/>
    </location>
</feature>
<comment type="caution">
    <text evidence="2">The sequence shown here is derived from an EMBL/GenBank/DDBJ whole genome shotgun (WGS) entry which is preliminary data.</text>
</comment>
<reference evidence="2 3" key="1">
    <citation type="submission" date="2019-05" db="EMBL/GenBank/DDBJ databases">
        <title>Verrucobacter flavum gen. nov., sp. nov. a new member of the family Verrucomicrobiaceae.</title>
        <authorList>
            <person name="Szuroczki S."/>
            <person name="Abbaszade G."/>
            <person name="Szabo A."/>
            <person name="Felfoldi T."/>
            <person name="Schumann P."/>
            <person name="Boka K."/>
            <person name="Keki Z."/>
            <person name="Toumi M."/>
            <person name="Toth E."/>
        </authorList>
    </citation>
    <scope>NUCLEOTIDE SEQUENCE [LARGE SCALE GENOMIC DNA]</scope>
    <source>
        <strain evidence="2 3">MG-N-17</strain>
    </source>
</reference>
<name>A0A5R8KEF1_9BACT</name>
<dbReference type="AlphaFoldDB" id="A0A5R8KEF1"/>
<evidence type="ECO:0000313" key="3">
    <source>
        <dbReference type="Proteomes" id="UP000306196"/>
    </source>
</evidence>
<dbReference type="EMBL" id="VAUV01000007">
    <property type="protein sequence ID" value="TLD70673.1"/>
    <property type="molecule type" value="Genomic_DNA"/>
</dbReference>
<feature type="chain" id="PRO_5024342505" evidence="1">
    <location>
        <begin position="22"/>
        <end position="245"/>
    </location>
</feature>
<keyword evidence="1" id="KW-0732">Signal</keyword>
<evidence type="ECO:0000313" key="2">
    <source>
        <dbReference type="EMBL" id="TLD70673.1"/>
    </source>
</evidence>
<keyword evidence="3" id="KW-1185">Reference proteome</keyword>
<proteinExistence type="predicted"/>
<accession>A0A5R8KEF1</accession>
<dbReference type="RefSeq" id="WP_138086145.1">
    <property type="nucleotide sequence ID" value="NZ_VAUV01000007.1"/>
</dbReference>
<dbReference type="Proteomes" id="UP000306196">
    <property type="component" value="Unassembled WGS sequence"/>
</dbReference>
<organism evidence="2 3">
    <name type="scientific">Phragmitibacter flavus</name>
    <dbReference type="NCBI Taxonomy" id="2576071"/>
    <lineage>
        <taxon>Bacteria</taxon>
        <taxon>Pseudomonadati</taxon>
        <taxon>Verrucomicrobiota</taxon>
        <taxon>Verrucomicrobiia</taxon>
        <taxon>Verrucomicrobiales</taxon>
        <taxon>Verrucomicrobiaceae</taxon>
        <taxon>Phragmitibacter</taxon>
    </lineage>
</organism>